<dbReference type="Pfam" id="PF13508">
    <property type="entry name" value="Acetyltransf_7"/>
    <property type="match status" value="1"/>
</dbReference>
<dbReference type="GO" id="GO:0016747">
    <property type="term" value="F:acyltransferase activity, transferring groups other than amino-acyl groups"/>
    <property type="evidence" value="ECO:0007669"/>
    <property type="project" value="InterPro"/>
</dbReference>
<reference evidence="1 2" key="1">
    <citation type="submission" date="2020-12" db="EMBL/GenBank/DDBJ databases">
        <title>HMF7856_wgs.fasta genome submission.</title>
        <authorList>
            <person name="Kang H."/>
            <person name="Kim H."/>
            <person name="Joh K."/>
        </authorList>
    </citation>
    <scope>NUCLEOTIDE SEQUENCE [LARGE SCALE GENOMIC DNA]</scope>
    <source>
        <strain evidence="1 2">HMF7856</strain>
    </source>
</reference>
<protein>
    <submittedName>
        <fullName evidence="1">GNAT family N-acetyltransferase</fullName>
    </submittedName>
</protein>
<evidence type="ECO:0000313" key="2">
    <source>
        <dbReference type="Proteomes" id="UP000429232"/>
    </source>
</evidence>
<keyword evidence="2" id="KW-1185">Reference proteome</keyword>
<dbReference type="NCBIfam" id="NF040501">
    <property type="entry name" value="resist_ArsN2"/>
    <property type="match status" value="1"/>
</dbReference>
<dbReference type="AlphaFoldDB" id="A0A6I4I602"/>
<dbReference type="RefSeq" id="WP_157526375.1">
    <property type="nucleotide sequence ID" value="NZ_CP066775.1"/>
</dbReference>
<dbReference type="KEGG" id="mgik:GO620_003490"/>
<dbReference type="InterPro" id="IPR016181">
    <property type="entry name" value="Acyl_CoA_acyltransferase"/>
</dbReference>
<proteinExistence type="predicted"/>
<dbReference type="Gene3D" id="3.40.630.30">
    <property type="match status" value="1"/>
</dbReference>
<gene>
    <name evidence="1" type="ORF">GO620_003490</name>
</gene>
<dbReference type="InterPro" id="IPR000182">
    <property type="entry name" value="GNAT_dom"/>
</dbReference>
<dbReference type="EMBL" id="CP066775">
    <property type="protein sequence ID" value="QQL50531.1"/>
    <property type="molecule type" value="Genomic_DNA"/>
</dbReference>
<keyword evidence="1" id="KW-0808">Transferase</keyword>
<dbReference type="SUPFAM" id="SSF55729">
    <property type="entry name" value="Acyl-CoA N-acyltransferases (Nat)"/>
    <property type="match status" value="1"/>
</dbReference>
<dbReference type="Proteomes" id="UP000429232">
    <property type="component" value="Chromosome"/>
</dbReference>
<dbReference type="PROSITE" id="PS51186">
    <property type="entry name" value="GNAT"/>
    <property type="match status" value="1"/>
</dbReference>
<accession>A0A6I4I602</accession>
<name>A0A6I4I602_9SPHI</name>
<organism evidence="1 2">
    <name type="scientific">Mucilaginibacter ginkgonis</name>
    <dbReference type="NCBI Taxonomy" id="2682091"/>
    <lineage>
        <taxon>Bacteria</taxon>
        <taxon>Pseudomonadati</taxon>
        <taxon>Bacteroidota</taxon>
        <taxon>Sphingobacteriia</taxon>
        <taxon>Sphingobacteriales</taxon>
        <taxon>Sphingobacteriaceae</taxon>
        <taxon>Mucilaginibacter</taxon>
    </lineage>
</organism>
<sequence>MILDEAQPYKDKVIELLAAENLPVADLPKTLDNFIVAIQDGSVVGVGGVEVYGKFGLLRSLATQSDYRGTGIAAKVLARLDKVSKLKGLSALYLLTETAPDYFERKGFVRITRVEVPQEIQQSTEFSHVCPVSAIVMKKTL</sequence>
<evidence type="ECO:0000313" key="1">
    <source>
        <dbReference type="EMBL" id="QQL50531.1"/>
    </source>
</evidence>